<dbReference type="Proteomes" id="UP000185062">
    <property type="component" value="Unassembled WGS sequence"/>
</dbReference>
<organism evidence="1 2">
    <name type="scientific">Nitrosomonas cryotolerans ATCC 49181</name>
    <dbReference type="NCBI Taxonomy" id="1131553"/>
    <lineage>
        <taxon>Bacteria</taxon>
        <taxon>Pseudomonadati</taxon>
        <taxon>Pseudomonadota</taxon>
        <taxon>Betaproteobacteria</taxon>
        <taxon>Nitrosomonadales</taxon>
        <taxon>Nitrosomonadaceae</taxon>
        <taxon>Nitrosomonas</taxon>
    </lineage>
</organism>
<reference evidence="1 2" key="1">
    <citation type="submission" date="2016-12" db="EMBL/GenBank/DDBJ databases">
        <authorList>
            <person name="Song W.-J."/>
            <person name="Kurnit D.M."/>
        </authorList>
    </citation>
    <scope>NUCLEOTIDE SEQUENCE [LARGE SCALE GENOMIC DNA]</scope>
    <source>
        <strain evidence="1 2">ATCC 49181</strain>
    </source>
</reference>
<sequence length="340" mass="38771">MDREIQNMAKPQRSMIPLLFITALLIFAISTQWPYVSGHITSIKQELAAQIDEIDIYGKKSRHLMAEIQATRLEAEKRLNQIETDLIESQQYQATNDAFGNTPPPDSHQKILETVEQLITLAAQHLNLTGNVNAALDTMRKAQVCIQDIHDEALISFHNILEKDIENLKAVTPIDILEINSRLNTLTDTISTLPLAMDHKLITIDLAPEQTDAQENRWLKLMHEMLQDAKKLIHIQKAHDSETPLLSPSQVYFLHENIKLKLILARFSLLSRNETGFKADLKTAKNWITQYYDKQSTDVVKILQVLNQLQNDTVGIKLPNISASLDAIRTYRLMHTEETI</sequence>
<dbReference type="GO" id="GO:0032259">
    <property type="term" value="P:methylation"/>
    <property type="evidence" value="ECO:0007669"/>
    <property type="project" value="UniProtKB-KW"/>
</dbReference>
<keyword evidence="1" id="KW-0489">Methyltransferase</keyword>
<keyword evidence="2" id="KW-1185">Reference proteome</keyword>
<protein>
    <submittedName>
        <fullName evidence="1">Uroporphyrin-3 C-methyltransferase</fullName>
    </submittedName>
</protein>
<dbReference type="GO" id="GO:0008168">
    <property type="term" value="F:methyltransferase activity"/>
    <property type="evidence" value="ECO:0007669"/>
    <property type="project" value="UniProtKB-KW"/>
</dbReference>
<dbReference type="InterPro" id="IPR007470">
    <property type="entry name" value="HemX"/>
</dbReference>
<dbReference type="STRING" id="44575.SAMN05216419_101042"/>
<name>A0A1N6FFE5_9PROT</name>
<dbReference type="PANTHER" id="PTHR38043:SF1">
    <property type="entry name" value="PROTEIN HEMX"/>
    <property type="match status" value="1"/>
</dbReference>
<accession>A0A1N6FFE5</accession>
<keyword evidence="1" id="KW-0808">Transferase</keyword>
<dbReference type="EMBL" id="FSRO01000001">
    <property type="protein sequence ID" value="SIN93934.1"/>
    <property type="molecule type" value="Genomic_DNA"/>
</dbReference>
<dbReference type="AlphaFoldDB" id="A0A1N6FFE5"/>
<gene>
    <name evidence="1" type="ORF">SAMN02743940_0228</name>
</gene>
<dbReference type="PANTHER" id="PTHR38043">
    <property type="entry name" value="PROTEIN HEMX"/>
    <property type="match status" value="1"/>
</dbReference>
<dbReference type="eggNOG" id="COG2959">
    <property type="taxonomic scope" value="Bacteria"/>
</dbReference>
<proteinExistence type="predicted"/>
<evidence type="ECO:0000313" key="2">
    <source>
        <dbReference type="Proteomes" id="UP000185062"/>
    </source>
</evidence>
<evidence type="ECO:0000313" key="1">
    <source>
        <dbReference type="EMBL" id="SIN93934.1"/>
    </source>
</evidence>
<dbReference type="Pfam" id="PF04375">
    <property type="entry name" value="HemX"/>
    <property type="match status" value="1"/>
</dbReference>